<gene>
    <name evidence="2" type="ORF">MAGMO_3182</name>
</gene>
<sequence length="455" mass="49869">MHAETVSQLKQQLSRCDGLILGGGLAGLAAARQWIKQGGRPLVLEAAPQLGGRASSHWDRHWGVSLDNGPHLLVGAYHQTLAWLDELHPEPPLLAGSGYHFHTAQDGFYSLTPGAGPAPWRLLRALSRFPGVETKDLLSLARLAPGLFSPRLRGGEGRSVTEWLQQVGVTPTLFERLWEPLTLATLNEGPGSADATLFAEVVKRLFLAPKADGLPLYPTTDLQQLLIEPAARWIRQRGGEILTHCRIQQLKSDREGITALFLHGRRGGGVEEIALPAGVAVISSLPQRALRRLMPQWQQLKAMESWLESPIVAVHLRYPCPVPMPAPMVGLPGGVSQWLCQWPDGHDHARRVSASISGAYREVSWSTEQLVARVRQELEQLFPSLAGVTPQNRVIKNRRATFAAWPGCQQWRRPPATPWPNLFLAGDWTATPLPATLEGAVLSGQQAARAAFHMV</sequence>
<dbReference type="PANTHER" id="PTHR42923">
    <property type="entry name" value="PROTOPORPHYRINOGEN OXIDASE"/>
    <property type="match status" value="1"/>
</dbReference>
<dbReference type="NCBIfam" id="TIGR03467">
    <property type="entry name" value="HpnE"/>
    <property type="match status" value="1"/>
</dbReference>
<proteinExistence type="predicted"/>
<feature type="domain" description="Amine oxidase" evidence="1">
    <location>
        <begin position="25"/>
        <end position="450"/>
    </location>
</feature>
<reference evidence="2" key="1">
    <citation type="submission" date="2015-04" db="EMBL/GenBank/DDBJ databases">
        <authorList>
            <person name="Syromyatnikov M.Y."/>
            <person name="Popov V.N."/>
        </authorList>
    </citation>
    <scope>NUCLEOTIDE SEQUENCE</scope>
    <source>
        <strain evidence="2">MO-1</strain>
    </source>
</reference>
<evidence type="ECO:0000259" key="1">
    <source>
        <dbReference type="Pfam" id="PF01593"/>
    </source>
</evidence>
<name>A0A1S7LK31_MAGMO</name>
<accession>A0A1S7LK31</accession>
<protein>
    <submittedName>
        <fullName evidence="2">Putative squalene-associated FAD-dependent desa</fullName>
    </submittedName>
</protein>
<dbReference type="PANTHER" id="PTHR42923:SF47">
    <property type="entry name" value="BLR3003 PROTEIN"/>
    <property type="match status" value="1"/>
</dbReference>
<dbReference type="InterPro" id="IPR050464">
    <property type="entry name" value="Zeta_carotene_desat/Oxidored"/>
</dbReference>
<dbReference type="EMBL" id="LO017727">
    <property type="protein sequence ID" value="CRH07322.1"/>
    <property type="molecule type" value="Genomic_DNA"/>
</dbReference>
<dbReference type="InterPro" id="IPR017830">
    <property type="entry name" value="SQase_HpnE"/>
</dbReference>
<evidence type="ECO:0000313" key="2">
    <source>
        <dbReference type="EMBL" id="CRH07322.1"/>
    </source>
</evidence>
<dbReference type="InterPro" id="IPR036188">
    <property type="entry name" value="FAD/NAD-bd_sf"/>
</dbReference>
<dbReference type="Pfam" id="PF01593">
    <property type="entry name" value="Amino_oxidase"/>
    <property type="match status" value="1"/>
</dbReference>
<dbReference type="SUPFAM" id="SSF51905">
    <property type="entry name" value="FAD/NAD(P)-binding domain"/>
    <property type="match status" value="1"/>
</dbReference>
<dbReference type="InterPro" id="IPR002937">
    <property type="entry name" value="Amino_oxidase"/>
</dbReference>
<organism evidence="2">
    <name type="scientific">Magnetococcus massalia (strain MO-1)</name>
    <dbReference type="NCBI Taxonomy" id="451514"/>
    <lineage>
        <taxon>Bacteria</taxon>
        <taxon>Pseudomonadati</taxon>
        <taxon>Pseudomonadota</taxon>
        <taxon>Magnetococcia</taxon>
        <taxon>Magnetococcales</taxon>
        <taxon>Magnetococcaceae</taxon>
        <taxon>Magnetococcus</taxon>
    </lineage>
</organism>
<dbReference type="Gene3D" id="3.50.50.60">
    <property type="entry name" value="FAD/NAD(P)-binding domain"/>
    <property type="match status" value="1"/>
</dbReference>
<dbReference type="GO" id="GO:0016491">
    <property type="term" value="F:oxidoreductase activity"/>
    <property type="evidence" value="ECO:0007669"/>
    <property type="project" value="InterPro"/>
</dbReference>
<dbReference type="AlphaFoldDB" id="A0A1S7LK31"/>